<sequence length="228" mass="24090">MAHQLTLDLPGRPARGRSDFFVSPTNALGVAQIDDWRDWPQGKLLLIGPEGAGKTHLAHVWAEQAGAAVIEAQALAGAELPALAATGAIAVDGADRVAGVRALEEALFHLHNLTLAEGGAFLMTARIPAAGWPLILPDLASRIQGTALAQLAPPDDTLLSAVLVKLFADRQLAVPPALIPYLVERMERSFSAAQRIVAMIDHEALATGRKPGVKLAREILDKAPLADR</sequence>
<dbReference type="RefSeq" id="WP_132950454.1">
    <property type="nucleotide sequence ID" value="NZ_SLXU01000002.1"/>
</dbReference>
<evidence type="ECO:0000313" key="1">
    <source>
        <dbReference type="EMBL" id="TCP62185.1"/>
    </source>
</evidence>
<dbReference type="GO" id="GO:0003688">
    <property type="term" value="F:DNA replication origin binding"/>
    <property type="evidence" value="ECO:0007669"/>
    <property type="project" value="TreeGrafter"/>
</dbReference>
<comment type="caution">
    <text evidence="1">The sequence shown here is derived from an EMBL/GenBank/DDBJ whole genome shotgun (WGS) entry which is preliminary data.</text>
</comment>
<protein>
    <recommendedName>
        <fullName evidence="3">DnaA protein</fullName>
    </recommendedName>
</protein>
<dbReference type="SUPFAM" id="SSF52540">
    <property type="entry name" value="P-loop containing nucleoside triphosphate hydrolases"/>
    <property type="match status" value="1"/>
</dbReference>
<evidence type="ECO:0000313" key="2">
    <source>
        <dbReference type="Proteomes" id="UP000295050"/>
    </source>
</evidence>
<dbReference type="AlphaFoldDB" id="A0A4R2RSS1"/>
<organism evidence="1 2">
    <name type="scientific">Rhodovulum bhavnagarense</name>
    <dbReference type="NCBI Taxonomy" id="992286"/>
    <lineage>
        <taxon>Bacteria</taxon>
        <taxon>Pseudomonadati</taxon>
        <taxon>Pseudomonadota</taxon>
        <taxon>Alphaproteobacteria</taxon>
        <taxon>Rhodobacterales</taxon>
        <taxon>Paracoccaceae</taxon>
        <taxon>Rhodovulum</taxon>
    </lineage>
</organism>
<dbReference type="PANTHER" id="PTHR30050:SF5">
    <property type="entry name" value="DNAA REGULATORY INACTIVATOR HDA"/>
    <property type="match status" value="1"/>
</dbReference>
<dbReference type="GO" id="GO:0005886">
    <property type="term" value="C:plasma membrane"/>
    <property type="evidence" value="ECO:0007669"/>
    <property type="project" value="TreeGrafter"/>
</dbReference>
<dbReference type="Proteomes" id="UP000295050">
    <property type="component" value="Unassembled WGS sequence"/>
</dbReference>
<dbReference type="OrthoDB" id="7390113at2"/>
<reference evidence="1 2" key="1">
    <citation type="submission" date="2019-03" db="EMBL/GenBank/DDBJ databases">
        <title>Genomic Encyclopedia of Type Strains, Phase IV (KMG-IV): sequencing the most valuable type-strain genomes for metagenomic binning, comparative biology and taxonomic classification.</title>
        <authorList>
            <person name="Goeker M."/>
        </authorList>
    </citation>
    <scope>NUCLEOTIDE SEQUENCE [LARGE SCALE GENOMIC DNA]</scope>
    <source>
        <strain evidence="1 2">DSM 24766</strain>
    </source>
</reference>
<dbReference type="Gene3D" id="1.10.8.60">
    <property type="match status" value="1"/>
</dbReference>
<dbReference type="EMBL" id="SLXU01000002">
    <property type="protein sequence ID" value="TCP62185.1"/>
    <property type="molecule type" value="Genomic_DNA"/>
</dbReference>
<name>A0A4R2RSS1_9RHOB</name>
<proteinExistence type="predicted"/>
<dbReference type="InterPro" id="IPR027417">
    <property type="entry name" value="P-loop_NTPase"/>
</dbReference>
<dbReference type="GO" id="GO:0006270">
    <property type="term" value="P:DNA replication initiation"/>
    <property type="evidence" value="ECO:0007669"/>
    <property type="project" value="TreeGrafter"/>
</dbReference>
<evidence type="ECO:0008006" key="3">
    <source>
        <dbReference type="Google" id="ProtNLM"/>
    </source>
</evidence>
<dbReference type="PANTHER" id="PTHR30050">
    <property type="entry name" value="CHROMOSOMAL REPLICATION INITIATOR PROTEIN DNAA"/>
    <property type="match status" value="1"/>
</dbReference>
<keyword evidence="2" id="KW-1185">Reference proteome</keyword>
<gene>
    <name evidence="1" type="ORF">EV663_10228</name>
</gene>
<accession>A0A4R2RSS1</accession>
<dbReference type="Gene3D" id="3.40.50.300">
    <property type="entry name" value="P-loop containing nucleotide triphosphate hydrolases"/>
    <property type="match status" value="1"/>
</dbReference>